<dbReference type="InterPro" id="IPR019734">
    <property type="entry name" value="TPR_rpt"/>
</dbReference>
<evidence type="ECO:0000256" key="6">
    <source>
        <dbReference type="ARBA" id="ARBA00023186"/>
    </source>
</evidence>
<comment type="caution">
    <text evidence="11">The sequence shown here is derived from an EMBL/GenBank/DDBJ whole genome shotgun (WGS) entry which is preliminary data.</text>
</comment>
<dbReference type="GO" id="GO:0044877">
    <property type="term" value="F:protein-containing complex binding"/>
    <property type="evidence" value="ECO:0007669"/>
    <property type="project" value="InterPro"/>
</dbReference>
<evidence type="ECO:0000256" key="7">
    <source>
        <dbReference type="ARBA" id="ARBA00024197"/>
    </source>
</evidence>
<evidence type="ECO:0000259" key="10">
    <source>
        <dbReference type="Pfam" id="PF09976"/>
    </source>
</evidence>
<dbReference type="GO" id="GO:0005886">
    <property type="term" value="C:plasma membrane"/>
    <property type="evidence" value="ECO:0007669"/>
    <property type="project" value="UniProtKB-SubCell"/>
</dbReference>
<evidence type="ECO:0000256" key="4">
    <source>
        <dbReference type="ARBA" id="ARBA00022989"/>
    </source>
</evidence>
<protein>
    <recommendedName>
        <fullName evidence="8">Ancillary SecYEG translocon subunit</fullName>
    </recommendedName>
</protein>
<evidence type="ECO:0000313" key="11">
    <source>
        <dbReference type="EMBL" id="GAO45639.1"/>
    </source>
</evidence>
<dbReference type="Proteomes" id="UP000033121">
    <property type="component" value="Unassembled WGS sequence"/>
</dbReference>
<comment type="similarity">
    <text evidence="7">Belongs to the YfgM family.</text>
</comment>
<dbReference type="Gene3D" id="1.25.40.10">
    <property type="entry name" value="Tetratricopeptide repeat domain"/>
    <property type="match status" value="2"/>
</dbReference>
<organism evidence="11 12">
    <name type="scientific">Flavihumibacter petaseus NBRC 106054</name>
    <dbReference type="NCBI Taxonomy" id="1220578"/>
    <lineage>
        <taxon>Bacteria</taxon>
        <taxon>Pseudomonadati</taxon>
        <taxon>Bacteroidota</taxon>
        <taxon>Chitinophagia</taxon>
        <taxon>Chitinophagales</taxon>
        <taxon>Chitinophagaceae</taxon>
        <taxon>Flavihumibacter</taxon>
    </lineage>
</organism>
<comment type="subcellular location">
    <subcellularLocation>
        <location evidence="1">Cell membrane</location>
        <topology evidence="1">Single-pass type II membrane protein</topology>
    </subcellularLocation>
</comment>
<keyword evidence="2" id="KW-1003">Cell membrane</keyword>
<keyword evidence="3 9" id="KW-0812">Transmembrane</keyword>
<evidence type="ECO:0000256" key="5">
    <source>
        <dbReference type="ARBA" id="ARBA00023136"/>
    </source>
</evidence>
<sequence length="226" mass="25392">MSETKNIPVESNDNEVVEKVTGFWQQNSKNIVFGLVAVLLIAGGIAGYKYFISGPKTQKSNEALFRAENYFRMDSLQLALNGDALNPGFIKIIDKYSGTPAANLARFYAGSCYLKLGDFKNAEKHLKEFKTDATQINARAKSLLADALAEQGKKEEAAKLYLEAGNLFDKDEFNSPEYYFRAGYLYESLGKKKEAIDAYKLIKDKFPRSERGFEVDKYLARLGEVK</sequence>
<evidence type="ECO:0000256" key="8">
    <source>
        <dbReference type="ARBA" id="ARBA00024235"/>
    </source>
</evidence>
<dbReference type="PANTHER" id="PTHR38035:SF1">
    <property type="entry name" value="ANCILLARY SECYEG TRANSLOCON SUBUNIT"/>
    <property type="match status" value="1"/>
</dbReference>
<dbReference type="STRING" id="1220578.FPE01S_07_00270"/>
<name>A0A0E9N735_9BACT</name>
<feature type="domain" description="Ancillary SecYEG translocon subunit/Cell division coordinator CpoB TPR" evidence="10">
    <location>
        <begin position="23"/>
        <end position="208"/>
    </location>
</feature>
<dbReference type="AlphaFoldDB" id="A0A0E9N735"/>
<keyword evidence="12" id="KW-1185">Reference proteome</keyword>
<dbReference type="InterPro" id="IPR018704">
    <property type="entry name" value="SecYEG/CpoB_TPR"/>
</dbReference>
<dbReference type="SMART" id="SM00028">
    <property type="entry name" value="TPR"/>
    <property type="match status" value="2"/>
</dbReference>
<evidence type="ECO:0000256" key="3">
    <source>
        <dbReference type="ARBA" id="ARBA00022692"/>
    </source>
</evidence>
<dbReference type="Pfam" id="PF09976">
    <property type="entry name" value="TPR_21"/>
    <property type="match status" value="1"/>
</dbReference>
<dbReference type="InterPro" id="IPR026039">
    <property type="entry name" value="YfgM"/>
</dbReference>
<accession>A0A0E9N735</accession>
<gene>
    <name evidence="11" type="ORF">FPE01S_07_00270</name>
</gene>
<dbReference type="RefSeq" id="WP_052956148.1">
    <property type="nucleotide sequence ID" value="NZ_BBWV01000007.1"/>
</dbReference>
<dbReference type="SUPFAM" id="SSF48452">
    <property type="entry name" value="TPR-like"/>
    <property type="match status" value="1"/>
</dbReference>
<reference evidence="11 12" key="1">
    <citation type="submission" date="2015-04" db="EMBL/GenBank/DDBJ databases">
        <title>Whole genome shotgun sequence of Flavihumibacter petaseus NBRC 106054.</title>
        <authorList>
            <person name="Miyazawa S."/>
            <person name="Hosoyama A."/>
            <person name="Hashimoto M."/>
            <person name="Noguchi M."/>
            <person name="Tsuchikane K."/>
            <person name="Ohji S."/>
            <person name="Yamazoe A."/>
            <person name="Ichikawa N."/>
            <person name="Kimura A."/>
            <person name="Fujita N."/>
        </authorList>
    </citation>
    <scope>NUCLEOTIDE SEQUENCE [LARGE SCALE GENOMIC DNA]</scope>
    <source>
        <strain evidence="11 12">NBRC 106054</strain>
    </source>
</reference>
<dbReference type="OrthoDB" id="9808622at2"/>
<keyword evidence="6" id="KW-0143">Chaperone</keyword>
<dbReference type="EMBL" id="BBWV01000007">
    <property type="protein sequence ID" value="GAO45639.1"/>
    <property type="molecule type" value="Genomic_DNA"/>
</dbReference>
<feature type="transmembrane region" description="Helical" evidence="9">
    <location>
        <begin position="31"/>
        <end position="51"/>
    </location>
</feature>
<dbReference type="PANTHER" id="PTHR38035">
    <property type="entry name" value="UPF0070 PROTEIN YFGM"/>
    <property type="match status" value="1"/>
</dbReference>
<evidence type="ECO:0000256" key="1">
    <source>
        <dbReference type="ARBA" id="ARBA00004401"/>
    </source>
</evidence>
<keyword evidence="4 9" id="KW-1133">Transmembrane helix</keyword>
<evidence type="ECO:0000313" key="12">
    <source>
        <dbReference type="Proteomes" id="UP000033121"/>
    </source>
</evidence>
<dbReference type="InterPro" id="IPR011990">
    <property type="entry name" value="TPR-like_helical_dom_sf"/>
</dbReference>
<keyword evidence="5 9" id="KW-0472">Membrane</keyword>
<evidence type="ECO:0000256" key="2">
    <source>
        <dbReference type="ARBA" id="ARBA00022475"/>
    </source>
</evidence>
<proteinExistence type="inferred from homology"/>
<evidence type="ECO:0000256" key="9">
    <source>
        <dbReference type="SAM" id="Phobius"/>
    </source>
</evidence>